<comment type="subcellular location">
    <subcellularLocation>
        <location evidence="1">Cytoplasm</location>
        <location evidence="1">Cytosol</location>
    </subcellularLocation>
</comment>
<dbReference type="GO" id="GO:0005085">
    <property type="term" value="F:guanyl-nucleotide exchange factor activity"/>
    <property type="evidence" value="ECO:0007669"/>
    <property type="project" value="InterPro"/>
</dbReference>
<evidence type="ECO:0000256" key="2">
    <source>
        <dbReference type="ARBA" id="ARBA00007878"/>
    </source>
</evidence>
<dbReference type="InterPro" id="IPR005835">
    <property type="entry name" value="NTP_transferase_dom"/>
</dbReference>
<dbReference type="OrthoDB" id="424572at2759"/>
<reference evidence="7 8" key="1">
    <citation type="submission" date="2019-01" db="EMBL/GenBank/DDBJ databases">
        <title>Nuclear Genome Assembly of the Microalgal Biofuel strain Nannochloropsis salina CCMP1776.</title>
        <authorList>
            <person name="Hovde B."/>
        </authorList>
    </citation>
    <scope>NUCLEOTIDE SEQUENCE [LARGE SCALE GENOMIC DNA]</scope>
    <source>
        <strain evidence="7 8">CCMP1776</strain>
    </source>
</reference>
<organism evidence="7 8">
    <name type="scientific">Nannochloropsis salina CCMP1776</name>
    <dbReference type="NCBI Taxonomy" id="1027361"/>
    <lineage>
        <taxon>Eukaryota</taxon>
        <taxon>Sar</taxon>
        <taxon>Stramenopiles</taxon>
        <taxon>Ochrophyta</taxon>
        <taxon>Eustigmatophyceae</taxon>
        <taxon>Eustigmatales</taxon>
        <taxon>Monodopsidaceae</taxon>
        <taxon>Microchloropsis</taxon>
        <taxon>Microchloropsis salina</taxon>
    </lineage>
</organism>
<dbReference type="Gene3D" id="1.25.40.180">
    <property type="match status" value="1"/>
</dbReference>
<dbReference type="InterPro" id="IPR044123">
    <property type="entry name" value="W2_eIF2B_epsilon"/>
</dbReference>
<evidence type="ECO:0000313" key="7">
    <source>
        <dbReference type="EMBL" id="TFJ82827.1"/>
    </source>
</evidence>
<name>A0A4D9CXC6_9STRA</name>
<comment type="caution">
    <text evidence="7">The sequence shown here is derived from an EMBL/GenBank/DDBJ whole genome shotgun (WGS) entry which is preliminary data.</text>
</comment>
<comment type="subunit">
    <text evidence="4">Component of the translation initiation factor 2B (eIF2B) complex which is a heterodecamer of two sets of five different subunits: alpha, beta, gamma, delta and epsilon. Subunits alpha, beta and delta comprise a regulatory subcomplex and subunits epsilon and gamma comprise a catalytic subcomplex. Within the complex, the hexameric regulatory complex resides at the center, with the two heterodimeric catalytic subcomplexes bound on opposite sides.</text>
</comment>
<evidence type="ECO:0000313" key="8">
    <source>
        <dbReference type="Proteomes" id="UP000355283"/>
    </source>
</evidence>
<dbReference type="GO" id="GO:0005851">
    <property type="term" value="C:eukaryotic translation initiation factor 2B complex"/>
    <property type="evidence" value="ECO:0007669"/>
    <property type="project" value="TreeGrafter"/>
</dbReference>
<keyword evidence="8" id="KW-1185">Reference proteome</keyword>
<evidence type="ECO:0000256" key="5">
    <source>
        <dbReference type="SAM" id="MobiDB-lite"/>
    </source>
</evidence>
<dbReference type="Proteomes" id="UP000355283">
    <property type="component" value="Unassembled WGS sequence"/>
</dbReference>
<dbReference type="Pfam" id="PF00483">
    <property type="entry name" value="NTP_transferase"/>
    <property type="match status" value="1"/>
</dbReference>
<dbReference type="InterPro" id="IPR056764">
    <property type="entry name" value="LbH_EIF2B3/5"/>
</dbReference>
<dbReference type="InterPro" id="IPR029044">
    <property type="entry name" value="Nucleotide-diphossugar_trans"/>
</dbReference>
<dbReference type="SUPFAM" id="SSF53448">
    <property type="entry name" value="Nucleotide-diphospho-sugar transferases"/>
    <property type="match status" value="1"/>
</dbReference>
<dbReference type="AlphaFoldDB" id="A0A4D9CXC6"/>
<dbReference type="CDD" id="cd11558">
    <property type="entry name" value="W2_eIF2B_epsilon"/>
    <property type="match status" value="1"/>
</dbReference>
<evidence type="ECO:0000256" key="1">
    <source>
        <dbReference type="ARBA" id="ARBA00004514"/>
    </source>
</evidence>
<dbReference type="Gene3D" id="3.90.550.10">
    <property type="entry name" value="Spore Coat Polysaccharide Biosynthesis Protein SpsA, Chain A"/>
    <property type="match status" value="1"/>
</dbReference>
<gene>
    <name evidence="7" type="ORF">NSK_005834</name>
</gene>
<dbReference type="Gene3D" id="2.160.10.10">
    <property type="entry name" value="Hexapeptide repeat proteins"/>
    <property type="match status" value="1"/>
</dbReference>
<feature type="region of interest" description="Disordered" evidence="5">
    <location>
        <begin position="465"/>
        <end position="487"/>
    </location>
</feature>
<keyword evidence="3" id="KW-0963">Cytoplasm</keyword>
<dbReference type="PANTHER" id="PTHR45887">
    <property type="entry name" value="TRANSLATION INITIATION FACTOR EIF-2B SUBUNIT EPSILON"/>
    <property type="match status" value="1"/>
</dbReference>
<dbReference type="InterPro" id="IPR003307">
    <property type="entry name" value="W2_domain"/>
</dbReference>
<dbReference type="GO" id="GO:0003743">
    <property type="term" value="F:translation initiation factor activity"/>
    <property type="evidence" value="ECO:0007669"/>
    <property type="project" value="TreeGrafter"/>
</dbReference>
<proteinExistence type="inferred from homology"/>
<protein>
    <recommendedName>
        <fullName evidence="6">W2 domain-containing protein</fullName>
    </recommendedName>
</protein>
<dbReference type="PROSITE" id="PS51363">
    <property type="entry name" value="W2"/>
    <property type="match status" value="1"/>
</dbReference>
<evidence type="ECO:0000256" key="3">
    <source>
        <dbReference type="ARBA" id="ARBA00022490"/>
    </source>
</evidence>
<sequence length="841" mass="91227">MKGGSITSGEVQKEEDRLQAIVLADSFTGSFRPCSLDKPKVLLPLLNMPMLDYVMEFLVAAGVQEVFIFCVNKKEDVQDYISRSKWSTVVGLRCISSAKCMGTGDALREMDTLGLVRSNPFVLISGDVVATVDLAGVVAAHKRRRAENSLSICTVVLSKVGYDAAVHARREDLVVGLDAETAQLVLYQDDEGEESGVDVELDLFKEEGHPEIVLRSDLMDCHIYVCSPEVLVAFSDNWDYQDMGRFLRHEVESREMGNKVYSHVTLPHEYAARIHDPHVYHAVSQDLLHRWLYPSVPETNHFHAGEPTSYRYHKRWLYREEEDAGGASVHVSRFATVSESVMLGRGTSIGAGSVLSQSVLGRRVKVGSSVHISDSHLWQDVVVEDGAVVESSILSDGVVVRAGARVGRGSLLSYGVVVGKGVELPPFSRLTATPVSSWEEEGGVERDGVVGTALSVLASPAKRIESRGGPGGLSTERETGADNVTDPGCVGVDGIGRPWMPCFDGERVSMLDVRAQSIGAIDADEERRQRWEVLDEEEEEEEGICIDEDGGKRGPESGLTDFSSALARGLAGVDTERGTAGAVYGVGLGGFTGEAAANATSDDDFAEVVRDMIISGFASRHAISNLLLEIKSFKFAQNRSYAAVMRAVVPALLDLALDPDAVCRHAEKDSSLSRPTLKVGEQIYARGRVSGVDTDPSGVRDSKPVAAQPRLSEQAAISNIATQLQHWKPLLVALNQEEEVEEALLEATEAYALESKGMGDQAGASRLLYDIFGLGLLTYVNEGLLSPAIAVAWADAYNDDDSSDERSKLFREARTQKFVKWVREYEADDSTSSDGGTSDSE</sequence>
<dbReference type="PANTHER" id="PTHR45887:SF1">
    <property type="entry name" value="TRANSLATION INITIATION FACTOR EIF-2B SUBUNIT EPSILON"/>
    <property type="match status" value="1"/>
</dbReference>
<dbReference type="InterPro" id="IPR051956">
    <property type="entry name" value="eIF2B_epsilon"/>
</dbReference>
<dbReference type="Pfam" id="PF25084">
    <property type="entry name" value="LbH_EIF2B"/>
    <property type="match status" value="1"/>
</dbReference>
<evidence type="ECO:0000259" key="6">
    <source>
        <dbReference type="PROSITE" id="PS51363"/>
    </source>
</evidence>
<feature type="region of interest" description="Disordered" evidence="5">
    <location>
        <begin position="533"/>
        <end position="554"/>
    </location>
</feature>
<dbReference type="EMBL" id="SDOX01000093">
    <property type="protein sequence ID" value="TFJ82827.1"/>
    <property type="molecule type" value="Genomic_DNA"/>
</dbReference>
<evidence type="ECO:0000256" key="4">
    <source>
        <dbReference type="ARBA" id="ARBA00046432"/>
    </source>
</evidence>
<dbReference type="GO" id="GO:0031369">
    <property type="term" value="F:translation initiation factor binding"/>
    <property type="evidence" value="ECO:0007669"/>
    <property type="project" value="InterPro"/>
</dbReference>
<feature type="domain" description="W2" evidence="6">
    <location>
        <begin position="599"/>
        <end position="832"/>
    </location>
</feature>
<feature type="compositionally biased region" description="Acidic residues" evidence="5">
    <location>
        <begin position="534"/>
        <end position="548"/>
    </location>
</feature>
<comment type="similarity">
    <text evidence="2">Belongs to the eIF-2B gamma/epsilon subunits family.</text>
</comment>
<accession>A0A4D9CXC6</accession>